<protein>
    <submittedName>
        <fullName evidence="1">Uncharacterized protein</fullName>
    </submittedName>
</protein>
<evidence type="ECO:0000313" key="1">
    <source>
        <dbReference type="EMBL" id="KAH6656197.1"/>
    </source>
</evidence>
<evidence type="ECO:0000313" key="2">
    <source>
        <dbReference type="Proteomes" id="UP000758603"/>
    </source>
</evidence>
<comment type="caution">
    <text evidence="1">The sequence shown here is derived from an EMBL/GenBank/DDBJ whole genome shotgun (WGS) entry which is preliminary data.</text>
</comment>
<gene>
    <name evidence="1" type="ORF">BKA67DRAFT_551208</name>
</gene>
<dbReference type="RefSeq" id="XP_045960431.1">
    <property type="nucleotide sequence ID" value="XM_046101725.1"/>
</dbReference>
<organism evidence="1 2">
    <name type="scientific">Truncatella angustata</name>
    <dbReference type="NCBI Taxonomy" id="152316"/>
    <lineage>
        <taxon>Eukaryota</taxon>
        <taxon>Fungi</taxon>
        <taxon>Dikarya</taxon>
        <taxon>Ascomycota</taxon>
        <taxon>Pezizomycotina</taxon>
        <taxon>Sordariomycetes</taxon>
        <taxon>Xylariomycetidae</taxon>
        <taxon>Amphisphaeriales</taxon>
        <taxon>Sporocadaceae</taxon>
        <taxon>Truncatella</taxon>
    </lineage>
</organism>
<dbReference type="Proteomes" id="UP000758603">
    <property type="component" value="Unassembled WGS sequence"/>
</dbReference>
<reference evidence="1" key="1">
    <citation type="journal article" date="2021" name="Nat. Commun.">
        <title>Genetic determinants of endophytism in the Arabidopsis root mycobiome.</title>
        <authorList>
            <person name="Mesny F."/>
            <person name="Miyauchi S."/>
            <person name="Thiergart T."/>
            <person name="Pickel B."/>
            <person name="Atanasova L."/>
            <person name="Karlsson M."/>
            <person name="Huettel B."/>
            <person name="Barry K.W."/>
            <person name="Haridas S."/>
            <person name="Chen C."/>
            <person name="Bauer D."/>
            <person name="Andreopoulos W."/>
            <person name="Pangilinan J."/>
            <person name="LaButti K."/>
            <person name="Riley R."/>
            <person name="Lipzen A."/>
            <person name="Clum A."/>
            <person name="Drula E."/>
            <person name="Henrissat B."/>
            <person name="Kohler A."/>
            <person name="Grigoriev I.V."/>
            <person name="Martin F.M."/>
            <person name="Hacquard S."/>
        </authorList>
    </citation>
    <scope>NUCLEOTIDE SEQUENCE</scope>
    <source>
        <strain evidence="1">MPI-SDFR-AT-0073</strain>
    </source>
</reference>
<sequence length="67" mass="7733">MDMPRLKWGATWMGTLLFRIAPYSYGVVLTRPLCPGHEEDPWLMHRFASWLALSSRRIQYPGGPRGT</sequence>
<accession>A0A9P8UQD0</accession>
<dbReference type="GeneID" id="70130617"/>
<dbReference type="AlphaFoldDB" id="A0A9P8UQD0"/>
<feature type="non-terminal residue" evidence="1">
    <location>
        <position position="67"/>
    </location>
</feature>
<keyword evidence="2" id="KW-1185">Reference proteome</keyword>
<proteinExistence type="predicted"/>
<dbReference type="EMBL" id="JAGPXC010000002">
    <property type="protein sequence ID" value="KAH6656197.1"/>
    <property type="molecule type" value="Genomic_DNA"/>
</dbReference>
<name>A0A9P8UQD0_9PEZI</name>